<feature type="transmembrane region" description="Helical" evidence="1">
    <location>
        <begin position="15"/>
        <end position="36"/>
    </location>
</feature>
<dbReference type="OrthoDB" id="10370295at2759"/>
<keyword evidence="1" id="KW-0472">Membrane</keyword>
<gene>
    <name evidence="2" type="ORF">BDV27DRAFT_126552</name>
</gene>
<evidence type="ECO:0000256" key="1">
    <source>
        <dbReference type="SAM" id="Phobius"/>
    </source>
</evidence>
<protein>
    <submittedName>
        <fullName evidence="2">Uncharacterized protein</fullName>
    </submittedName>
</protein>
<name>A0A5N7A737_9EURO</name>
<keyword evidence="1" id="KW-1133">Transmembrane helix</keyword>
<accession>A0A5N7A737</accession>
<evidence type="ECO:0000313" key="3">
    <source>
        <dbReference type="Proteomes" id="UP000326268"/>
    </source>
</evidence>
<dbReference type="EMBL" id="ML737627">
    <property type="protein sequence ID" value="KAE8365632.1"/>
    <property type="molecule type" value="Genomic_DNA"/>
</dbReference>
<keyword evidence="3" id="KW-1185">Reference proteome</keyword>
<keyword evidence="1" id="KW-0812">Transmembrane</keyword>
<dbReference type="GeneID" id="43651017"/>
<dbReference type="RefSeq" id="XP_031928713.1">
    <property type="nucleotide sequence ID" value="XM_032066571.1"/>
</dbReference>
<dbReference type="AlphaFoldDB" id="A0A5N7A737"/>
<reference evidence="2 3" key="1">
    <citation type="submission" date="2019-04" db="EMBL/GenBank/DDBJ databases">
        <title>Friends and foes A comparative genomics studyof 23 Aspergillus species from section Flavi.</title>
        <authorList>
            <consortium name="DOE Joint Genome Institute"/>
            <person name="Kjaerbolling I."/>
            <person name="Vesth T."/>
            <person name="Frisvad J.C."/>
            <person name="Nybo J.L."/>
            <person name="Theobald S."/>
            <person name="Kildgaard S."/>
            <person name="Isbrandt T."/>
            <person name="Kuo A."/>
            <person name="Sato A."/>
            <person name="Lyhne E.K."/>
            <person name="Kogle M.E."/>
            <person name="Wiebenga A."/>
            <person name="Kun R.S."/>
            <person name="Lubbers R.J."/>
            <person name="Makela M.R."/>
            <person name="Barry K."/>
            <person name="Chovatia M."/>
            <person name="Clum A."/>
            <person name="Daum C."/>
            <person name="Haridas S."/>
            <person name="He G."/>
            <person name="LaButti K."/>
            <person name="Lipzen A."/>
            <person name="Mondo S."/>
            <person name="Riley R."/>
            <person name="Salamov A."/>
            <person name="Simmons B.A."/>
            <person name="Magnuson J.K."/>
            <person name="Henrissat B."/>
            <person name="Mortensen U.H."/>
            <person name="Larsen T.O."/>
            <person name="Devries R.P."/>
            <person name="Grigoriev I.V."/>
            <person name="Machida M."/>
            <person name="Baker S.E."/>
            <person name="Andersen M.R."/>
        </authorList>
    </citation>
    <scope>NUCLEOTIDE SEQUENCE [LARGE SCALE GENOMIC DNA]</scope>
    <source>
        <strain evidence="2 3">CBS 763.97</strain>
    </source>
</reference>
<evidence type="ECO:0000313" key="2">
    <source>
        <dbReference type="EMBL" id="KAE8365632.1"/>
    </source>
</evidence>
<sequence>MEELLKKVHPQGTKFAWTTFSLLAFTAVGYTCDFYIRTETTQPSVQTRSPKLTAPQLSST</sequence>
<dbReference type="Proteomes" id="UP000326268">
    <property type="component" value="Unassembled WGS sequence"/>
</dbReference>
<proteinExistence type="predicted"/>
<organism evidence="2 3">
    <name type="scientific">Aspergillus caelatus</name>
    <dbReference type="NCBI Taxonomy" id="61420"/>
    <lineage>
        <taxon>Eukaryota</taxon>
        <taxon>Fungi</taxon>
        <taxon>Dikarya</taxon>
        <taxon>Ascomycota</taxon>
        <taxon>Pezizomycotina</taxon>
        <taxon>Eurotiomycetes</taxon>
        <taxon>Eurotiomycetidae</taxon>
        <taxon>Eurotiales</taxon>
        <taxon>Aspergillaceae</taxon>
        <taxon>Aspergillus</taxon>
        <taxon>Aspergillus subgen. Circumdati</taxon>
    </lineage>
</organism>